<protein>
    <submittedName>
        <fullName evidence="3">Aldo_ket_red domain-containing protein</fullName>
    </submittedName>
</protein>
<dbReference type="EMBL" id="BLLF01000018">
    <property type="protein sequence ID" value="GFH06019.1"/>
    <property type="molecule type" value="Genomic_DNA"/>
</dbReference>
<dbReference type="Proteomes" id="UP000485058">
    <property type="component" value="Unassembled WGS sequence"/>
</dbReference>
<dbReference type="PANTHER" id="PTHR43625:SF5">
    <property type="entry name" value="PYRIDOXAL REDUCTASE, CHLOROPLASTIC"/>
    <property type="match status" value="1"/>
</dbReference>
<evidence type="ECO:0000256" key="1">
    <source>
        <dbReference type="ARBA" id="ARBA00023002"/>
    </source>
</evidence>
<feature type="domain" description="NADP-dependent oxidoreductase" evidence="2">
    <location>
        <begin position="1"/>
        <end position="49"/>
    </location>
</feature>
<dbReference type="Pfam" id="PF00248">
    <property type="entry name" value="Aldo_ket_red"/>
    <property type="match status" value="2"/>
</dbReference>
<dbReference type="InterPro" id="IPR023210">
    <property type="entry name" value="NADP_OxRdtase_dom"/>
</dbReference>
<dbReference type="PROSITE" id="PS00062">
    <property type="entry name" value="ALDOKETO_REDUCTASE_2"/>
    <property type="match status" value="1"/>
</dbReference>
<dbReference type="InterPro" id="IPR036812">
    <property type="entry name" value="NAD(P)_OxRdtase_dom_sf"/>
</dbReference>
<sequence length="189" mass="20719">MGLGTWSWGNQFLWGYRQEQDAELQQVFNLVVQRGLNLFDTADSYGTGYPWRVLPSLVVDAAKASCERLGTQQLGLVQLHWSASNYAPWQELAQQAGLADCYDQGLCKAVGVSNFGAKRLRQLHAYLSKRGVPLATVQIQFSLLSRTPLVLETKAVADELGIRLISYSPLALGLLSGEQRRGTACSVGS</sequence>
<organism evidence="3 4">
    <name type="scientific">Haematococcus lacustris</name>
    <name type="common">Green alga</name>
    <name type="synonym">Haematococcus pluvialis</name>
    <dbReference type="NCBI Taxonomy" id="44745"/>
    <lineage>
        <taxon>Eukaryota</taxon>
        <taxon>Viridiplantae</taxon>
        <taxon>Chlorophyta</taxon>
        <taxon>core chlorophytes</taxon>
        <taxon>Chlorophyceae</taxon>
        <taxon>CS clade</taxon>
        <taxon>Chlamydomonadales</taxon>
        <taxon>Haematococcaceae</taxon>
        <taxon>Haematococcus</taxon>
    </lineage>
</organism>
<dbReference type="Gene3D" id="3.20.20.100">
    <property type="entry name" value="NADP-dependent oxidoreductase domain"/>
    <property type="match status" value="1"/>
</dbReference>
<dbReference type="GO" id="GO:0016491">
    <property type="term" value="F:oxidoreductase activity"/>
    <property type="evidence" value="ECO:0007669"/>
    <property type="project" value="UniProtKB-KW"/>
</dbReference>
<dbReference type="InterPro" id="IPR018170">
    <property type="entry name" value="Aldo/ket_reductase_CS"/>
</dbReference>
<dbReference type="PRINTS" id="PR00069">
    <property type="entry name" value="ALDKETRDTASE"/>
</dbReference>
<keyword evidence="1" id="KW-0560">Oxidoreductase</keyword>
<dbReference type="PANTHER" id="PTHR43625">
    <property type="entry name" value="AFLATOXIN B1 ALDEHYDE REDUCTASE"/>
    <property type="match status" value="1"/>
</dbReference>
<dbReference type="GO" id="GO:0005737">
    <property type="term" value="C:cytoplasm"/>
    <property type="evidence" value="ECO:0007669"/>
    <property type="project" value="TreeGrafter"/>
</dbReference>
<dbReference type="SUPFAM" id="SSF51430">
    <property type="entry name" value="NAD(P)-linked oxidoreductase"/>
    <property type="match status" value="1"/>
</dbReference>
<evidence type="ECO:0000259" key="2">
    <source>
        <dbReference type="Pfam" id="PF00248"/>
    </source>
</evidence>
<comment type="caution">
    <text evidence="3">The sequence shown here is derived from an EMBL/GenBank/DDBJ whole genome shotgun (WGS) entry which is preliminary data.</text>
</comment>
<evidence type="ECO:0000313" key="3">
    <source>
        <dbReference type="EMBL" id="GFH06019.1"/>
    </source>
</evidence>
<accession>A0A699YJB6</accession>
<feature type="domain" description="NADP-dependent oxidoreductase" evidence="2">
    <location>
        <begin position="58"/>
        <end position="183"/>
    </location>
</feature>
<reference evidence="3 4" key="1">
    <citation type="submission" date="2020-02" db="EMBL/GenBank/DDBJ databases">
        <title>Draft genome sequence of Haematococcus lacustris strain NIES-144.</title>
        <authorList>
            <person name="Morimoto D."/>
            <person name="Nakagawa S."/>
            <person name="Yoshida T."/>
            <person name="Sawayama S."/>
        </authorList>
    </citation>
    <scope>NUCLEOTIDE SEQUENCE [LARGE SCALE GENOMIC DNA]</scope>
    <source>
        <strain evidence="3 4">NIES-144</strain>
    </source>
</reference>
<keyword evidence="4" id="KW-1185">Reference proteome</keyword>
<dbReference type="InterPro" id="IPR050791">
    <property type="entry name" value="Aldo-Keto_reductase"/>
</dbReference>
<dbReference type="InterPro" id="IPR020471">
    <property type="entry name" value="AKR"/>
</dbReference>
<proteinExistence type="predicted"/>
<evidence type="ECO:0000313" key="4">
    <source>
        <dbReference type="Proteomes" id="UP000485058"/>
    </source>
</evidence>
<name>A0A699YJB6_HAELA</name>
<gene>
    <name evidence="3" type="ORF">HaLaN_00578</name>
</gene>
<feature type="non-terminal residue" evidence="3">
    <location>
        <position position="1"/>
    </location>
</feature>
<dbReference type="AlphaFoldDB" id="A0A699YJB6"/>